<dbReference type="InterPro" id="IPR009057">
    <property type="entry name" value="Homeodomain-like_sf"/>
</dbReference>
<dbReference type="EMBL" id="CP032548">
    <property type="protein sequence ID" value="AZJ34879.1"/>
    <property type="molecule type" value="Genomic_DNA"/>
</dbReference>
<feature type="domain" description="HTH tetR-type" evidence="3">
    <location>
        <begin position="3"/>
        <end position="63"/>
    </location>
</feature>
<dbReference type="GO" id="GO:0003677">
    <property type="term" value="F:DNA binding"/>
    <property type="evidence" value="ECO:0007669"/>
    <property type="project" value="UniProtKB-UniRule"/>
</dbReference>
<dbReference type="PANTHER" id="PTHR43479:SF11">
    <property type="entry name" value="ACREF_ENVCD OPERON REPRESSOR-RELATED"/>
    <property type="match status" value="1"/>
</dbReference>
<reference evidence="4 5" key="1">
    <citation type="submission" date="2018-09" db="EMBL/GenBank/DDBJ databases">
        <title>Insights into the microbiota of Asian seabass (Lates calcarifer) with tenacibaculosis symptoms and description of sp. nov. Tenacibaculum singaporense.</title>
        <authorList>
            <person name="Miyake S."/>
            <person name="Soh M."/>
            <person name="Azman M.N."/>
            <person name="Ngoh S.Y."/>
            <person name="Orban L."/>
        </authorList>
    </citation>
    <scope>NUCLEOTIDE SEQUENCE [LARGE SCALE GENOMIC DNA]</scope>
    <source>
        <strain evidence="4 5">DSM 106434</strain>
    </source>
</reference>
<proteinExistence type="predicted"/>
<evidence type="ECO:0000259" key="3">
    <source>
        <dbReference type="PROSITE" id="PS50977"/>
    </source>
</evidence>
<dbReference type="Gene3D" id="1.10.10.60">
    <property type="entry name" value="Homeodomain-like"/>
    <property type="match status" value="1"/>
</dbReference>
<dbReference type="KEGG" id="tsig:D6T69_04805"/>
<accession>A0A3Q8RQS8</accession>
<evidence type="ECO:0000256" key="2">
    <source>
        <dbReference type="PROSITE-ProRule" id="PRU00335"/>
    </source>
</evidence>
<dbReference type="PROSITE" id="PS50977">
    <property type="entry name" value="HTH_TETR_2"/>
    <property type="match status" value="1"/>
</dbReference>
<dbReference type="Proteomes" id="UP000274593">
    <property type="component" value="Chromosome"/>
</dbReference>
<organism evidence="4 5">
    <name type="scientific">Tenacibaculum singaporense</name>
    <dbReference type="NCBI Taxonomy" id="2358479"/>
    <lineage>
        <taxon>Bacteria</taxon>
        <taxon>Pseudomonadati</taxon>
        <taxon>Bacteroidota</taxon>
        <taxon>Flavobacteriia</taxon>
        <taxon>Flavobacteriales</taxon>
        <taxon>Flavobacteriaceae</taxon>
        <taxon>Tenacibaculum</taxon>
    </lineage>
</organism>
<feature type="DNA-binding region" description="H-T-H motif" evidence="2">
    <location>
        <begin position="26"/>
        <end position="45"/>
    </location>
</feature>
<dbReference type="PRINTS" id="PR00455">
    <property type="entry name" value="HTHTETR"/>
</dbReference>
<dbReference type="Pfam" id="PF00440">
    <property type="entry name" value="TetR_N"/>
    <property type="match status" value="1"/>
</dbReference>
<dbReference type="SUPFAM" id="SSF48498">
    <property type="entry name" value="Tetracyclin repressor-like, C-terminal domain"/>
    <property type="match status" value="1"/>
</dbReference>
<dbReference type="InterPro" id="IPR001647">
    <property type="entry name" value="HTH_TetR"/>
</dbReference>
<protein>
    <submittedName>
        <fullName evidence="4">TetR/AcrR family transcriptional regulator</fullName>
    </submittedName>
</protein>
<dbReference type="InterPro" id="IPR050624">
    <property type="entry name" value="HTH-type_Tx_Regulator"/>
</dbReference>
<evidence type="ECO:0000256" key="1">
    <source>
        <dbReference type="ARBA" id="ARBA00023125"/>
    </source>
</evidence>
<keyword evidence="1 2" id="KW-0238">DNA-binding</keyword>
<name>A0A3Q8RQS8_9FLAO</name>
<evidence type="ECO:0000313" key="4">
    <source>
        <dbReference type="EMBL" id="AZJ34879.1"/>
    </source>
</evidence>
<dbReference type="SUPFAM" id="SSF46689">
    <property type="entry name" value="Homeodomain-like"/>
    <property type="match status" value="1"/>
</dbReference>
<keyword evidence="5" id="KW-1185">Reference proteome</keyword>
<dbReference type="Gene3D" id="1.10.357.10">
    <property type="entry name" value="Tetracycline Repressor, domain 2"/>
    <property type="match status" value="1"/>
</dbReference>
<sequence>MIMGNRSKLIKVAKEKFIAFGSKHTTMDEIAELLGISKKTIYACFSSKEELIIESIKELINEFKIDTEPILKSDKTALNKVIEIYKVIFKYVEKFKPSFIFGLKKYYPNAYDAYKEITTDVVSTDIMNLLEEAKEQGEIRPDVDLKLFSKLYLSGLESRLFEADNLFDNYSKEILLEYMIINNLNSLKPAK</sequence>
<gene>
    <name evidence="4" type="ORF">D6T69_04805</name>
</gene>
<dbReference type="PANTHER" id="PTHR43479">
    <property type="entry name" value="ACREF/ENVCD OPERON REPRESSOR-RELATED"/>
    <property type="match status" value="1"/>
</dbReference>
<evidence type="ECO:0000313" key="5">
    <source>
        <dbReference type="Proteomes" id="UP000274593"/>
    </source>
</evidence>
<dbReference type="AlphaFoldDB" id="A0A3Q8RQS8"/>
<dbReference type="InterPro" id="IPR036271">
    <property type="entry name" value="Tet_transcr_reg_TetR-rel_C_sf"/>
</dbReference>